<feature type="non-terminal residue" evidence="1">
    <location>
        <position position="1"/>
    </location>
</feature>
<dbReference type="EMBL" id="GECZ01027255">
    <property type="protein sequence ID" value="JAS42514.1"/>
    <property type="molecule type" value="Transcribed_RNA"/>
</dbReference>
<organism evidence="1">
    <name type="scientific">Cuerna arida</name>
    <dbReference type="NCBI Taxonomy" id="1464854"/>
    <lineage>
        <taxon>Eukaryota</taxon>
        <taxon>Metazoa</taxon>
        <taxon>Ecdysozoa</taxon>
        <taxon>Arthropoda</taxon>
        <taxon>Hexapoda</taxon>
        <taxon>Insecta</taxon>
        <taxon>Pterygota</taxon>
        <taxon>Neoptera</taxon>
        <taxon>Paraneoptera</taxon>
        <taxon>Hemiptera</taxon>
        <taxon>Auchenorrhyncha</taxon>
        <taxon>Membracoidea</taxon>
        <taxon>Cicadellidae</taxon>
        <taxon>Cicadellinae</taxon>
        <taxon>Proconiini</taxon>
        <taxon>Cuerna</taxon>
    </lineage>
</organism>
<accession>A0A1B6EWY1</accession>
<reference evidence="1" key="1">
    <citation type="submission" date="2015-11" db="EMBL/GenBank/DDBJ databases">
        <title>De novo transcriptome assembly of four potential Pierce s Disease insect vectors from Arizona vineyards.</title>
        <authorList>
            <person name="Tassone E.E."/>
        </authorList>
    </citation>
    <scope>NUCLEOTIDE SEQUENCE</scope>
</reference>
<proteinExistence type="predicted"/>
<sequence length="111" mass="12506">IIYTACFHTVESSPTMDPRYLILPLVFACIIICEGKAISNTKELDEGEFENPSSTDMLPTEVDKGIQKIASNSDLTHKVALILENNLMDMLKNDGFQLLALLWKERNSFLE</sequence>
<evidence type="ECO:0000313" key="1">
    <source>
        <dbReference type="EMBL" id="JAS42514.1"/>
    </source>
</evidence>
<name>A0A1B6EWY1_9HEMI</name>
<gene>
    <name evidence="1" type="ORF">g.12376</name>
</gene>
<protein>
    <submittedName>
        <fullName evidence="1">Uncharacterized protein</fullName>
    </submittedName>
</protein>
<dbReference type="AlphaFoldDB" id="A0A1B6EWY1"/>